<proteinExistence type="predicted"/>
<evidence type="ECO:0000313" key="1">
    <source>
        <dbReference type="EMBL" id="GAF89611.1"/>
    </source>
</evidence>
<organism evidence="1">
    <name type="scientific">marine sediment metagenome</name>
    <dbReference type="NCBI Taxonomy" id="412755"/>
    <lineage>
        <taxon>unclassified sequences</taxon>
        <taxon>metagenomes</taxon>
        <taxon>ecological metagenomes</taxon>
    </lineage>
</organism>
<reference evidence="1" key="1">
    <citation type="journal article" date="2014" name="Front. Microbiol.">
        <title>High frequency of phylogenetically diverse reductive dehalogenase-homologous genes in deep subseafloor sedimentary metagenomes.</title>
        <authorList>
            <person name="Kawai M."/>
            <person name="Futagami T."/>
            <person name="Toyoda A."/>
            <person name="Takaki Y."/>
            <person name="Nishi S."/>
            <person name="Hori S."/>
            <person name="Arai W."/>
            <person name="Tsubouchi T."/>
            <person name="Morono Y."/>
            <person name="Uchiyama I."/>
            <person name="Ito T."/>
            <person name="Fujiyama A."/>
            <person name="Inagaki F."/>
            <person name="Takami H."/>
        </authorList>
    </citation>
    <scope>NUCLEOTIDE SEQUENCE</scope>
    <source>
        <strain evidence="1">Expedition CK06-06</strain>
    </source>
</reference>
<accession>X0TQW3</accession>
<comment type="caution">
    <text evidence="1">The sequence shown here is derived from an EMBL/GenBank/DDBJ whole genome shotgun (WGS) entry which is preliminary data.</text>
</comment>
<name>X0TQW3_9ZZZZ</name>
<sequence>MTRWGVLRPAEGAAIVLDWAEKLLGRERVEQARRLTNLAELMNLVKHVLWQRTDEPEVVRGAADVQAVK</sequence>
<gene>
    <name evidence="1" type="ORF">S01H1_18807</name>
</gene>
<dbReference type="EMBL" id="BARS01010088">
    <property type="protein sequence ID" value="GAF89611.1"/>
    <property type="molecule type" value="Genomic_DNA"/>
</dbReference>
<protein>
    <submittedName>
        <fullName evidence="1">Uncharacterized protein</fullName>
    </submittedName>
</protein>
<dbReference type="AlphaFoldDB" id="X0TQW3"/>